<dbReference type="GO" id="GO:0005634">
    <property type="term" value="C:nucleus"/>
    <property type="evidence" value="ECO:0007669"/>
    <property type="project" value="TreeGrafter"/>
</dbReference>
<dbReference type="GO" id="GO:0061630">
    <property type="term" value="F:ubiquitin protein ligase activity"/>
    <property type="evidence" value="ECO:0007669"/>
    <property type="project" value="TreeGrafter"/>
</dbReference>
<dbReference type="EMBL" id="CAHR02000095">
    <property type="protein sequence ID" value="CCG82660.1"/>
    <property type="molecule type" value="Genomic_DNA"/>
</dbReference>
<feature type="compositionally biased region" description="Polar residues" evidence="5">
    <location>
        <begin position="112"/>
        <end position="122"/>
    </location>
</feature>
<dbReference type="OrthoDB" id="8062037at2759"/>
<comment type="caution">
    <text evidence="7">The sequence shown here is derived from an EMBL/GenBank/DDBJ whole genome shotgun (WGS) entry which is preliminary data.</text>
</comment>
<evidence type="ECO:0000256" key="5">
    <source>
        <dbReference type="SAM" id="MobiDB-lite"/>
    </source>
</evidence>
<dbReference type="PANTHER" id="PTHR45931:SF3">
    <property type="entry name" value="RING ZINC FINGER-CONTAINING PROTEIN"/>
    <property type="match status" value="1"/>
</dbReference>
<protein>
    <recommendedName>
        <fullName evidence="6">RING-type domain-containing protein</fullName>
    </recommendedName>
</protein>
<feature type="compositionally biased region" description="Polar residues" evidence="5">
    <location>
        <begin position="147"/>
        <end position="157"/>
    </location>
</feature>
<dbReference type="PROSITE" id="PS50089">
    <property type="entry name" value="ZF_RING_2"/>
    <property type="match status" value="1"/>
</dbReference>
<reference evidence="7 8" key="1">
    <citation type="journal article" date="2013" name="MBio">
        <title>Genome sequencing of the plant pathogen Taphrina deformans, the causal agent of peach leaf curl.</title>
        <authorList>
            <person name="Cisse O.H."/>
            <person name="Almeida J.M.G.C.F."/>
            <person name="Fonseca A."/>
            <person name="Kumar A.A."/>
            <person name="Salojaervi J."/>
            <person name="Overmyer K."/>
            <person name="Hauser P.M."/>
            <person name="Pagni M."/>
        </authorList>
    </citation>
    <scope>NUCLEOTIDE SEQUENCE [LARGE SCALE GENOMIC DNA]</scope>
    <source>
        <strain evidence="8">PYCC 5710 / ATCC 11124 / CBS 356.35 / IMI 108563 / JCM 9778 / NBRC 8474</strain>
    </source>
</reference>
<dbReference type="AlphaFoldDB" id="R4XE10"/>
<gene>
    <name evidence="7" type="ORF">TAPDE_002758</name>
</gene>
<dbReference type="CDD" id="cd16454">
    <property type="entry name" value="RING-H2_PA-TM-RING"/>
    <property type="match status" value="1"/>
</dbReference>
<dbReference type="GO" id="GO:0006511">
    <property type="term" value="P:ubiquitin-dependent protein catabolic process"/>
    <property type="evidence" value="ECO:0007669"/>
    <property type="project" value="TreeGrafter"/>
</dbReference>
<keyword evidence="1" id="KW-0479">Metal-binding</keyword>
<dbReference type="Gene3D" id="3.30.40.10">
    <property type="entry name" value="Zinc/RING finger domain, C3HC4 (zinc finger)"/>
    <property type="match status" value="1"/>
</dbReference>
<feature type="region of interest" description="Disordered" evidence="5">
    <location>
        <begin position="112"/>
        <end position="219"/>
    </location>
</feature>
<evidence type="ECO:0000256" key="4">
    <source>
        <dbReference type="PROSITE-ProRule" id="PRU00175"/>
    </source>
</evidence>
<dbReference type="eggNOG" id="KOG0800">
    <property type="taxonomic scope" value="Eukaryota"/>
</dbReference>
<sequence length="358" mass="38431">MSETLLHCFACDAFTPQDGQILQCGQCQSDFVEIVQVERSPAIPGNRPNTNGNPENSTDNNTNAGVPGLQGILSSLLTSILPAGLTGATEQTSEALNNTTDTHFQAAASNTDQAANDYASQTEPPPFNDFFSQMFGQFPQGRANPSPLGNSSFTRTTHGPGGSSFTFSFGSSSNGRPDFAHSQAHTQAHSTREDSHDSTQNPMPFPPGWAFATDQTTPNIPQVQNFPDLAAFLAQALGAVPGRAGDYASGEAFDNIISELMNRNPQTNVQPASDVAIAQIRRITLQKGADGLAGSKIGDECSICQDDYTEGEVLVDLDCHHVYHEECLLSWIKTNRMCPICRTPVVEHQTPPEQDTLD</sequence>
<dbReference type="Proteomes" id="UP000013776">
    <property type="component" value="Unassembled WGS sequence"/>
</dbReference>
<feature type="domain" description="RING-type" evidence="6">
    <location>
        <begin position="301"/>
        <end position="342"/>
    </location>
</feature>
<feature type="compositionally biased region" description="Polar residues" evidence="5">
    <location>
        <begin position="47"/>
        <end position="64"/>
    </location>
</feature>
<evidence type="ECO:0000313" key="7">
    <source>
        <dbReference type="EMBL" id="CCG82660.1"/>
    </source>
</evidence>
<feature type="region of interest" description="Disordered" evidence="5">
    <location>
        <begin position="39"/>
        <end position="64"/>
    </location>
</feature>
<keyword evidence="2 4" id="KW-0863">Zinc-finger</keyword>
<dbReference type="STRING" id="1097556.R4XE10"/>
<evidence type="ECO:0000256" key="3">
    <source>
        <dbReference type="ARBA" id="ARBA00022833"/>
    </source>
</evidence>
<evidence type="ECO:0000256" key="2">
    <source>
        <dbReference type="ARBA" id="ARBA00022771"/>
    </source>
</evidence>
<dbReference type="GO" id="GO:0008270">
    <property type="term" value="F:zinc ion binding"/>
    <property type="evidence" value="ECO:0007669"/>
    <property type="project" value="UniProtKB-KW"/>
</dbReference>
<keyword evidence="3" id="KW-0862">Zinc</keyword>
<dbReference type="InterPro" id="IPR013083">
    <property type="entry name" value="Znf_RING/FYVE/PHD"/>
</dbReference>
<dbReference type="Pfam" id="PF13639">
    <property type="entry name" value="zf-RING_2"/>
    <property type="match status" value="1"/>
</dbReference>
<proteinExistence type="predicted"/>
<dbReference type="SUPFAM" id="SSF57850">
    <property type="entry name" value="RING/U-box"/>
    <property type="match status" value="1"/>
</dbReference>
<feature type="compositionally biased region" description="Low complexity" evidence="5">
    <location>
        <begin position="163"/>
        <end position="173"/>
    </location>
</feature>
<keyword evidence="8" id="KW-1185">Reference proteome</keyword>
<dbReference type="SMART" id="SM00184">
    <property type="entry name" value="RING"/>
    <property type="match status" value="1"/>
</dbReference>
<name>R4XE10_TAPDE</name>
<evidence type="ECO:0000256" key="1">
    <source>
        <dbReference type="ARBA" id="ARBA00022723"/>
    </source>
</evidence>
<dbReference type="InterPro" id="IPR051834">
    <property type="entry name" value="RING_finger_E3_ligase"/>
</dbReference>
<evidence type="ECO:0000259" key="6">
    <source>
        <dbReference type="PROSITE" id="PS50089"/>
    </source>
</evidence>
<accession>R4XE10</accession>
<dbReference type="VEuPathDB" id="FungiDB:TAPDE_002758"/>
<dbReference type="PANTHER" id="PTHR45931">
    <property type="entry name" value="SI:CH211-59O9.10"/>
    <property type="match status" value="1"/>
</dbReference>
<organism evidence="7 8">
    <name type="scientific">Taphrina deformans (strain PYCC 5710 / ATCC 11124 / CBS 356.35 / IMI 108563 / JCM 9778 / NBRC 8474)</name>
    <name type="common">Peach leaf curl fungus</name>
    <name type="synonym">Lalaria deformans</name>
    <dbReference type="NCBI Taxonomy" id="1097556"/>
    <lineage>
        <taxon>Eukaryota</taxon>
        <taxon>Fungi</taxon>
        <taxon>Dikarya</taxon>
        <taxon>Ascomycota</taxon>
        <taxon>Taphrinomycotina</taxon>
        <taxon>Taphrinomycetes</taxon>
        <taxon>Taphrinales</taxon>
        <taxon>Taphrinaceae</taxon>
        <taxon>Taphrina</taxon>
    </lineage>
</organism>
<evidence type="ECO:0000313" key="8">
    <source>
        <dbReference type="Proteomes" id="UP000013776"/>
    </source>
</evidence>
<dbReference type="InterPro" id="IPR001841">
    <property type="entry name" value="Znf_RING"/>
</dbReference>